<dbReference type="Proteomes" id="UP000188320">
    <property type="component" value="Unassembled WGS sequence"/>
</dbReference>
<comment type="caution">
    <text evidence="1">The sequence shown here is derived from an EMBL/GenBank/DDBJ whole genome shotgun (WGS) entry which is preliminary data.</text>
</comment>
<dbReference type="EMBL" id="LSSK01001086">
    <property type="protein sequence ID" value="OMH80754.1"/>
    <property type="molecule type" value="Genomic_DNA"/>
</dbReference>
<evidence type="ECO:0000313" key="2">
    <source>
        <dbReference type="Proteomes" id="UP000188320"/>
    </source>
</evidence>
<proteinExistence type="predicted"/>
<gene>
    <name evidence="1" type="ORF">AX774_g5798</name>
</gene>
<protein>
    <submittedName>
        <fullName evidence="1">Uncharacterized protein</fullName>
    </submittedName>
</protein>
<reference evidence="2" key="1">
    <citation type="submission" date="2017-01" db="EMBL/GenBank/DDBJ databases">
        <authorList>
            <person name="Wang Y."/>
            <person name="White M."/>
            <person name="Kvist S."/>
            <person name="Moncalvo J.-M."/>
        </authorList>
    </citation>
    <scope>NUCLEOTIDE SEQUENCE [LARGE SCALE GENOMIC DNA]</scope>
    <source>
        <strain evidence="2">COL-18-3</strain>
    </source>
</reference>
<organism evidence="1 2">
    <name type="scientific">Zancudomyces culisetae</name>
    <name type="common">Gut fungus</name>
    <name type="synonym">Smittium culisetae</name>
    <dbReference type="NCBI Taxonomy" id="1213189"/>
    <lineage>
        <taxon>Eukaryota</taxon>
        <taxon>Fungi</taxon>
        <taxon>Fungi incertae sedis</taxon>
        <taxon>Zoopagomycota</taxon>
        <taxon>Kickxellomycotina</taxon>
        <taxon>Harpellomycetes</taxon>
        <taxon>Harpellales</taxon>
        <taxon>Legeriomycetaceae</taxon>
        <taxon>Zancudomyces</taxon>
    </lineage>
</organism>
<evidence type="ECO:0000313" key="1">
    <source>
        <dbReference type="EMBL" id="OMH80754.1"/>
    </source>
</evidence>
<keyword evidence="2" id="KW-1185">Reference proteome</keyword>
<name>A0A1R1PIE4_ZANCU</name>
<sequence>MYRDIVTYEFSSITAIAPNKLASSLPPYTAIVIYVIGTIISPASAANRRINTYGTPVGPYSNPIVLKSNTPSYPPSLPTAANDIFASGGYILHPDRNGCISLSRFRWTYIHEAYVLHRPRPVQILDFLSQPPIVLPGSLGWVIHTLDFHHLPVAFYI</sequence>
<dbReference type="AlphaFoldDB" id="A0A1R1PIE4"/>
<accession>A0A1R1PIE4</accession>